<dbReference type="Proteomes" id="UP000267821">
    <property type="component" value="Unassembled WGS sequence"/>
</dbReference>
<evidence type="ECO:0000313" key="3">
    <source>
        <dbReference type="Proteomes" id="UP000267821"/>
    </source>
</evidence>
<feature type="compositionally biased region" description="Basic residues" evidence="1">
    <location>
        <begin position="1"/>
        <end position="13"/>
    </location>
</feature>
<proteinExistence type="predicted"/>
<name>A0A3N4LQS3_9PEZI</name>
<reference evidence="2 3" key="1">
    <citation type="journal article" date="2018" name="Nat. Ecol. Evol.">
        <title>Pezizomycetes genomes reveal the molecular basis of ectomycorrhizal truffle lifestyle.</title>
        <authorList>
            <person name="Murat C."/>
            <person name="Payen T."/>
            <person name="Noel B."/>
            <person name="Kuo A."/>
            <person name="Morin E."/>
            <person name="Chen J."/>
            <person name="Kohler A."/>
            <person name="Krizsan K."/>
            <person name="Balestrini R."/>
            <person name="Da Silva C."/>
            <person name="Montanini B."/>
            <person name="Hainaut M."/>
            <person name="Levati E."/>
            <person name="Barry K.W."/>
            <person name="Belfiori B."/>
            <person name="Cichocki N."/>
            <person name="Clum A."/>
            <person name="Dockter R.B."/>
            <person name="Fauchery L."/>
            <person name="Guy J."/>
            <person name="Iotti M."/>
            <person name="Le Tacon F."/>
            <person name="Lindquist E.A."/>
            <person name="Lipzen A."/>
            <person name="Malagnac F."/>
            <person name="Mello A."/>
            <person name="Molinier V."/>
            <person name="Miyauchi S."/>
            <person name="Poulain J."/>
            <person name="Riccioni C."/>
            <person name="Rubini A."/>
            <person name="Sitrit Y."/>
            <person name="Splivallo R."/>
            <person name="Traeger S."/>
            <person name="Wang M."/>
            <person name="Zifcakova L."/>
            <person name="Wipf D."/>
            <person name="Zambonelli A."/>
            <person name="Paolocci F."/>
            <person name="Nowrousian M."/>
            <person name="Ottonello S."/>
            <person name="Baldrian P."/>
            <person name="Spatafora J.W."/>
            <person name="Henrissat B."/>
            <person name="Nagy L.G."/>
            <person name="Aury J.M."/>
            <person name="Wincker P."/>
            <person name="Grigoriev I.V."/>
            <person name="Bonfante P."/>
            <person name="Martin F.M."/>
        </authorList>
    </citation>
    <scope>NUCLEOTIDE SEQUENCE [LARGE SCALE GENOMIC DNA]</scope>
    <source>
        <strain evidence="2 3">ATCC MYA-4762</strain>
    </source>
</reference>
<accession>A0A3N4LQS3</accession>
<protein>
    <submittedName>
        <fullName evidence="2">Uncharacterized protein</fullName>
    </submittedName>
</protein>
<keyword evidence="3" id="KW-1185">Reference proteome</keyword>
<sequence length="51" mass="5587">MSLRRAQLRRHSNASRVDTAMPPASTQQCLRLSIARLAIGARIADVSPSVR</sequence>
<dbReference type="InParanoid" id="A0A3N4LQS3"/>
<dbReference type="AlphaFoldDB" id="A0A3N4LQS3"/>
<organism evidence="2 3">
    <name type="scientific">Terfezia boudieri ATCC MYA-4762</name>
    <dbReference type="NCBI Taxonomy" id="1051890"/>
    <lineage>
        <taxon>Eukaryota</taxon>
        <taxon>Fungi</taxon>
        <taxon>Dikarya</taxon>
        <taxon>Ascomycota</taxon>
        <taxon>Pezizomycotina</taxon>
        <taxon>Pezizomycetes</taxon>
        <taxon>Pezizales</taxon>
        <taxon>Pezizaceae</taxon>
        <taxon>Terfezia</taxon>
    </lineage>
</organism>
<evidence type="ECO:0000313" key="2">
    <source>
        <dbReference type="EMBL" id="RPB23612.1"/>
    </source>
</evidence>
<gene>
    <name evidence="2" type="ORF">L211DRAFT_838463</name>
</gene>
<dbReference type="EMBL" id="ML121545">
    <property type="protein sequence ID" value="RPB23612.1"/>
    <property type="molecule type" value="Genomic_DNA"/>
</dbReference>
<evidence type="ECO:0000256" key="1">
    <source>
        <dbReference type="SAM" id="MobiDB-lite"/>
    </source>
</evidence>
<feature type="region of interest" description="Disordered" evidence="1">
    <location>
        <begin position="1"/>
        <end position="23"/>
    </location>
</feature>